<sequence>MSTIAGGPQDSRHRPEKMKELGDLCEMTWKEARSSANPWYEEFSGEAVEGGELIEMFLDEVSEKPLQRPGYLEDLKRDVEDFLEVLGSFPADGDSEKREKLLVGLRANLKEILERVNMILEDCELPPPDSGLRGSLKELMYAGRPAVDADPVSVSSWEFKVILRMNRCLEVWSMHWKTLAGEA</sequence>
<protein>
    <submittedName>
        <fullName evidence="2">Uncharacterized protein LOC100898932</fullName>
    </submittedName>
</protein>
<accession>A0AAJ6QSG4</accession>
<name>A0AAJ6QSG4_9ACAR</name>
<reference evidence="2" key="1">
    <citation type="submission" date="2025-08" db="UniProtKB">
        <authorList>
            <consortium name="RefSeq"/>
        </authorList>
    </citation>
    <scope>IDENTIFICATION</scope>
</reference>
<dbReference type="AlphaFoldDB" id="A0AAJ6QSG4"/>
<dbReference type="KEGG" id="goe:100898932"/>
<dbReference type="RefSeq" id="XP_003742512.1">
    <property type="nucleotide sequence ID" value="XM_003742464.2"/>
</dbReference>
<organism evidence="1 2">
    <name type="scientific">Galendromus occidentalis</name>
    <name type="common">western predatory mite</name>
    <dbReference type="NCBI Taxonomy" id="34638"/>
    <lineage>
        <taxon>Eukaryota</taxon>
        <taxon>Metazoa</taxon>
        <taxon>Ecdysozoa</taxon>
        <taxon>Arthropoda</taxon>
        <taxon>Chelicerata</taxon>
        <taxon>Arachnida</taxon>
        <taxon>Acari</taxon>
        <taxon>Parasitiformes</taxon>
        <taxon>Mesostigmata</taxon>
        <taxon>Gamasina</taxon>
        <taxon>Phytoseioidea</taxon>
        <taxon>Phytoseiidae</taxon>
        <taxon>Typhlodrominae</taxon>
        <taxon>Galendromus</taxon>
    </lineage>
</organism>
<dbReference type="Proteomes" id="UP000694867">
    <property type="component" value="Unplaced"/>
</dbReference>
<gene>
    <name evidence="2" type="primary">LOC100898932</name>
</gene>
<dbReference type="GeneID" id="100898932"/>
<proteinExistence type="predicted"/>
<keyword evidence="1" id="KW-1185">Reference proteome</keyword>
<evidence type="ECO:0000313" key="2">
    <source>
        <dbReference type="RefSeq" id="XP_003742512.1"/>
    </source>
</evidence>
<evidence type="ECO:0000313" key="1">
    <source>
        <dbReference type="Proteomes" id="UP000694867"/>
    </source>
</evidence>